<dbReference type="PANTHER" id="PTHR40980">
    <property type="entry name" value="PLUG DOMAIN-CONTAINING PROTEIN"/>
    <property type="match status" value="1"/>
</dbReference>
<dbReference type="InterPro" id="IPR010104">
    <property type="entry name" value="TonB_rcpt_bac"/>
</dbReference>
<comment type="caution">
    <text evidence="7">The sequence shown here is derived from an EMBL/GenBank/DDBJ whole genome shotgun (WGS) entry which is preliminary data.</text>
</comment>
<feature type="domain" description="TonB-dependent receptor-like beta-barrel" evidence="5">
    <location>
        <begin position="490"/>
        <end position="995"/>
    </location>
</feature>
<sequence>MRNNNNHANNAMAIERAAKMTFADKRNFKKSLLVSAVAAASYIGAAQAQEVARGDQTVALEEVVVTGTRATIQTTIDIKRNSTTIVDGMSANEIGDLPALSIGEALENVTGASSHRENGGATEVSIRGMGPYLSATTFNGRVATNGSGDRSVNFSQFPSELMNKIAIYKTQDASLIEGGVAGLIALETLKPLEYGKQRIQFDAKANINPDQANLDNPMAGDVGFRGTASYVDQFEFDNGMAFGVSLGFEKSDISQPEAEMNSSSPSGTSLFACLNDPNITNEGFYRSAGDCEDQVGGAKDQGYNTSVDPETGKAVSHGSPYAFVGSSNGYKQNDTSDKRDAVFVALQFQPNDKTDINFDLQQSERVQAEERQILNFANMKRVTPGVTAGSLVVTDTGALMKWAGETAIESNSELYSRTEDYLGYGLNISYDFTDKLSVSADYSFSETTRDELQVGIRTQSDKYDIYGEETAGNYRPLVYWDKTSGILQYEITDFDVNDHSLFSDAYRIRIDNDVDRRNTSEAFRTDFDLRVDGSFITAVSGGLRFAELEYLDLGSARDEYSISRSSESGAAAIKDINETCAIEFPEKDFLNSVSDGDLITSVDGDGNVTGAANSWATFDTQCVSDMMLAYLGEEFAYPELQGETSDVTDVTETTTAAYVMADFESALKGIPVRGNLGARVVQTEVESVGYRTPYEIVESDSGVLSMRPIADAELERVTAGGDYVEVLPSLNIIADLREDLMLRSAVYRGMSRPDPSDLGYKRTFDVNTSEEVTTVGELLRSVDGDGNPDMQPLMSWNFDAAIEWYPNDDTMLAFGIYHKNFQGGFETARITESFLVDGQNLNADFDIVRTNEDTSTMNGFELTGTHRFSYLPGYLSGLGVKASYNFADSDFEFEDSQYGDSVILDENGNVVSQNIGIIAPANLPGFSEHVFSGQVYYQIGNFDTSLIYKYRSEYFQPYTSNGTRLRYVGDVGVWEAKASYRLTDSVQLSLEAINLFDAPKEQYFFTTDNLGEVNSYGPRVFLGLKAKF</sequence>
<comment type="similarity">
    <text evidence="4">Belongs to the TonB-dependent receptor family.</text>
</comment>
<name>A0ABY2UEY3_9GAMM</name>
<dbReference type="Gene3D" id="2.40.170.20">
    <property type="entry name" value="TonB-dependent receptor, beta-barrel domain"/>
    <property type="match status" value="1"/>
</dbReference>
<evidence type="ECO:0000256" key="4">
    <source>
        <dbReference type="RuleBase" id="RU003357"/>
    </source>
</evidence>
<organism evidence="7 8">
    <name type="scientific">Microbulbifer harenosus</name>
    <dbReference type="NCBI Taxonomy" id="2576840"/>
    <lineage>
        <taxon>Bacteria</taxon>
        <taxon>Pseudomonadati</taxon>
        <taxon>Pseudomonadota</taxon>
        <taxon>Gammaproteobacteria</taxon>
        <taxon>Cellvibrionales</taxon>
        <taxon>Microbulbiferaceae</taxon>
        <taxon>Microbulbifer</taxon>
    </lineage>
</organism>
<gene>
    <name evidence="7" type="ORF">FDY93_15185</name>
</gene>
<dbReference type="NCBIfam" id="TIGR01782">
    <property type="entry name" value="TonB-Xanth-Caul"/>
    <property type="match status" value="1"/>
</dbReference>
<dbReference type="SUPFAM" id="SSF56935">
    <property type="entry name" value="Porins"/>
    <property type="match status" value="1"/>
</dbReference>
<keyword evidence="3" id="KW-0998">Cell outer membrane</keyword>
<evidence type="ECO:0000256" key="1">
    <source>
        <dbReference type="ARBA" id="ARBA00004442"/>
    </source>
</evidence>
<evidence type="ECO:0000256" key="3">
    <source>
        <dbReference type="ARBA" id="ARBA00023237"/>
    </source>
</evidence>
<dbReference type="InterPro" id="IPR036942">
    <property type="entry name" value="Beta-barrel_TonB_sf"/>
</dbReference>
<accession>A0ABY2UEY3</accession>
<evidence type="ECO:0000313" key="7">
    <source>
        <dbReference type="EMBL" id="TLM75640.1"/>
    </source>
</evidence>
<keyword evidence="7" id="KW-0675">Receptor</keyword>
<comment type="subcellular location">
    <subcellularLocation>
        <location evidence="1 4">Cell outer membrane</location>
    </subcellularLocation>
</comment>
<dbReference type="InterPro" id="IPR012910">
    <property type="entry name" value="Plug_dom"/>
</dbReference>
<reference evidence="7 8" key="1">
    <citation type="submission" date="2019-05" db="EMBL/GenBank/DDBJ databases">
        <title>Microbulbifer harenosus sp. nov., an alginate-degrading bacterium isolated from coastal sand.</title>
        <authorList>
            <person name="Huang H."/>
            <person name="Mo K."/>
            <person name="Bao S."/>
        </authorList>
    </citation>
    <scope>NUCLEOTIDE SEQUENCE [LARGE SCALE GENOMIC DNA]</scope>
    <source>
        <strain evidence="7 8">HB161719</strain>
    </source>
</reference>
<feature type="domain" description="TonB-dependent receptor plug" evidence="6">
    <location>
        <begin position="79"/>
        <end position="181"/>
    </location>
</feature>
<keyword evidence="4" id="KW-0798">TonB box</keyword>
<evidence type="ECO:0000259" key="6">
    <source>
        <dbReference type="Pfam" id="PF07715"/>
    </source>
</evidence>
<dbReference type="Pfam" id="PF07715">
    <property type="entry name" value="Plug"/>
    <property type="match status" value="1"/>
</dbReference>
<protein>
    <submittedName>
        <fullName evidence="7">TonB-dependent receptor</fullName>
    </submittedName>
</protein>
<dbReference type="Proteomes" id="UP000306791">
    <property type="component" value="Unassembled WGS sequence"/>
</dbReference>
<proteinExistence type="inferred from homology"/>
<dbReference type="Gene3D" id="2.170.130.10">
    <property type="entry name" value="TonB-dependent receptor, plug domain"/>
    <property type="match status" value="1"/>
</dbReference>
<keyword evidence="8" id="KW-1185">Reference proteome</keyword>
<evidence type="ECO:0000313" key="8">
    <source>
        <dbReference type="Proteomes" id="UP000306791"/>
    </source>
</evidence>
<dbReference type="InterPro" id="IPR037066">
    <property type="entry name" value="Plug_dom_sf"/>
</dbReference>
<dbReference type="Pfam" id="PF00593">
    <property type="entry name" value="TonB_dep_Rec_b-barrel"/>
    <property type="match status" value="1"/>
</dbReference>
<dbReference type="InterPro" id="IPR000531">
    <property type="entry name" value="Beta-barrel_TonB"/>
</dbReference>
<keyword evidence="2 4" id="KW-0472">Membrane</keyword>
<evidence type="ECO:0000256" key="2">
    <source>
        <dbReference type="ARBA" id="ARBA00023136"/>
    </source>
</evidence>
<dbReference type="PANTHER" id="PTHR40980:SF3">
    <property type="entry name" value="TONB-DEPENDENT RECEPTOR-LIKE BETA-BARREL DOMAIN-CONTAINING PROTEIN"/>
    <property type="match status" value="1"/>
</dbReference>
<evidence type="ECO:0000259" key="5">
    <source>
        <dbReference type="Pfam" id="PF00593"/>
    </source>
</evidence>
<dbReference type="EMBL" id="VANI01000016">
    <property type="protein sequence ID" value="TLM75640.1"/>
    <property type="molecule type" value="Genomic_DNA"/>
</dbReference>